<dbReference type="STRING" id="1229662.W3WRY8"/>
<feature type="active site" evidence="8">
    <location>
        <position position="815"/>
    </location>
</feature>
<sequence length="1245" mass="140419">MAADQDFSLRPSTSDGHPDMWTKFGDSFLYEDGTTTPEGLMNMSQSPRLSEFSFGIPDMETSRTASPATLLANTSEEDVSQDHPILEHHRSPTPSQSLAEEFNEAKAVPASSNIIVDLPQSTLIHPRSAYSGFIPRAPYAREHEAVSALLDVLDNKVEDFIEIGLTDFTIYLDSAIYPIELRPLNQLATRAAGDEFYFDGILHHGHQKYFVKKIPFRELPIGNYCDSQEHSVNDQIWIRSVHNRKKEVYYKLEKPSPEYERYWVPFLWVVDLAKHVVDYCLHLQQKRQKASLHDFGSDFAAFINTRHSHSEAFQRWYAMHGSADFRTAVAANIDFIWKEALGLPHPERKIASWHIFWHEVRGNYYTPIKPLPGNNVTTIPKTIVTPYVFDLFSHMGFDTIMKAATTSHDVQRDHIRQVKATDGNRLVLHQGQNRFRGRKDFLASIEVGNVISTPPDDRSTGTKWKRETSKHHGPDYVWYGMVQKVHVSKTGHRSYDVIWMYQSRDTPCALMKYPWSNELFLSDTCTCETARIDEDDVLATHRVAWFGDPASTATNELFVRQTYLAAERCWVALSKDHLVCNHQKKGRHRSSQTRYSRGDTVLVKLPKSARLEPFIIERLYKEGEKRWARLRTLLRRQEMGQRESYPPNELVYSDQLVEIDSKRIVRHCLVRAFLPSDSIPSPYSRGGTGDAFYFTTRQLDGDFDELEALDDTHLLEFRQGFLPEDIVTTQKLCGLDLFCGGGNFGRGIEDGGGVEMKWANDISPNAIHSYMANCAPGTCKPFLGSIDDLLDRALAGDPEVPRPGDIGLISGGSPCQGFSRLTSASGQKSMKQWKNRSLVASFASFVDHFRPQFGLLENVSSMIKTGDKRDECFFSQLVCCIVGLGYQVRIIYADAWSYGAPQSRSRVFLIFAALGVKMPKAPPATHSHPPGTKIGTLGKMSNEQPFGERVHAPTPFEFISASAATQDLPNIQDGKVGICVPFPDHRVSVGVTTRTRVQFRYIPMRPFGMGYDKARYGYYEKGKHAPGTISNETRDSFFPKPTEFRLQPGTKGWSRVHPHGLFRTVVTACGPTDRHVGQVSHWSQDRPLSVMEVRRAQGFLDHEVITGTPRQQWYIVGNSVARQVALALGLAIREAWFGSLFDNSSAADEVEVNDVPDIIEMFPETETQLPAHQELPDSAETSSRTRLDIFSDANEDCISTSGTGIDDIVVHHSVIVELNGRKRDSRSGVSGKRFAKRLRFNSDAA</sequence>
<evidence type="ECO:0000256" key="4">
    <source>
        <dbReference type="ARBA" id="ARBA00022679"/>
    </source>
</evidence>
<dbReference type="Gene3D" id="2.30.30.490">
    <property type="match status" value="2"/>
</dbReference>
<evidence type="ECO:0000256" key="9">
    <source>
        <dbReference type="SAM" id="MobiDB-lite"/>
    </source>
</evidence>
<evidence type="ECO:0000256" key="3">
    <source>
        <dbReference type="ARBA" id="ARBA00022603"/>
    </source>
</evidence>
<dbReference type="InterPro" id="IPR001025">
    <property type="entry name" value="BAH_dom"/>
</dbReference>
<protein>
    <recommendedName>
        <fullName evidence="2">DNA (cytosine-5-)-methyltransferase</fullName>
        <ecNumber evidence="2">2.1.1.37</ecNumber>
    </recommendedName>
</protein>
<keyword evidence="7" id="KW-0539">Nucleus</keyword>
<keyword evidence="12" id="KW-1185">Reference proteome</keyword>
<accession>W3WRY8</accession>
<dbReference type="PANTHER" id="PTHR10629">
    <property type="entry name" value="CYTOSINE-SPECIFIC METHYLTRANSFERASE"/>
    <property type="match status" value="1"/>
</dbReference>
<dbReference type="PRINTS" id="PR00105">
    <property type="entry name" value="C5METTRFRASE"/>
</dbReference>
<dbReference type="EMBL" id="KI912118">
    <property type="protein sequence ID" value="ETS75591.1"/>
    <property type="molecule type" value="Genomic_DNA"/>
</dbReference>
<dbReference type="GO" id="GO:0005634">
    <property type="term" value="C:nucleus"/>
    <property type="evidence" value="ECO:0007669"/>
    <property type="project" value="UniProtKB-SubCell"/>
</dbReference>
<comment type="similarity">
    <text evidence="8">Belongs to the class I-like SAM-binding methyltransferase superfamily. C5-methyltransferase family.</text>
</comment>
<evidence type="ECO:0000259" key="10">
    <source>
        <dbReference type="PROSITE" id="PS51038"/>
    </source>
</evidence>
<keyword evidence="3 8" id="KW-0489">Methyltransferase</keyword>
<organism evidence="11 12">
    <name type="scientific">Pestalotiopsis fici (strain W106-1 / CGMCC3.15140)</name>
    <dbReference type="NCBI Taxonomy" id="1229662"/>
    <lineage>
        <taxon>Eukaryota</taxon>
        <taxon>Fungi</taxon>
        <taxon>Dikarya</taxon>
        <taxon>Ascomycota</taxon>
        <taxon>Pezizomycotina</taxon>
        <taxon>Sordariomycetes</taxon>
        <taxon>Xylariomycetidae</taxon>
        <taxon>Amphisphaeriales</taxon>
        <taxon>Sporocadaceae</taxon>
        <taxon>Pestalotiopsis</taxon>
    </lineage>
</organism>
<dbReference type="GO" id="GO:0003682">
    <property type="term" value="F:chromatin binding"/>
    <property type="evidence" value="ECO:0007669"/>
    <property type="project" value="InterPro"/>
</dbReference>
<dbReference type="InParanoid" id="W3WRY8"/>
<evidence type="ECO:0000256" key="7">
    <source>
        <dbReference type="ARBA" id="ARBA00023242"/>
    </source>
</evidence>
<evidence type="ECO:0000256" key="6">
    <source>
        <dbReference type="ARBA" id="ARBA00023125"/>
    </source>
</evidence>
<dbReference type="InterPro" id="IPR001525">
    <property type="entry name" value="C5_MeTfrase"/>
</dbReference>
<evidence type="ECO:0000256" key="2">
    <source>
        <dbReference type="ARBA" id="ARBA00011975"/>
    </source>
</evidence>
<keyword evidence="5 8" id="KW-0949">S-adenosyl-L-methionine</keyword>
<dbReference type="GO" id="GO:0044027">
    <property type="term" value="P:negative regulation of gene expression via chromosomal CpG island methylation"/>
    <property type="evidence" value="ECO:0007669"/>
    <property type="project" value="TreeGrafter"/>
</dbReference>
<reference evidence="12" key="1">
    <citation type="journal article" date="2015" name="BMC Genomics">
        <title>Genomic and transcriptomic analysis of the endophytic fungus Pestalotiopsis fici reveals its lifestyle and high potential for synthesis of natural products.</title>
        <authorList>
            <person name="Wang X."/>
            <person name="Zhang X."/>
            <person name="Liu L."/>
            <person name="Xiang M."/>
            <person name="Wang W."/>
            <person name="Sun X."/>
            <person name="Che Y."/>
            <person name="Guo L."/>
            <person name="Liu G."/>
            <person name="Guo L."/>
            <person name="Wang C."/>
            <person name="Yin W.B."/>
            <person name="Stadler M."/>
            <person name="Zhang X."/>
            <person name="Liu X."/>
        </authorList>
    </citation>
    <scope>NUCLEOTIDE SEQUENCE [LARGE SCALE GENOMIC DNA]</scope>
    <source>
        <strain evidence="12">W106-1 / CGMCC3.15140</strain>
    </source>
</reference>
<dbReference type="EC" id="2.1.1.37" evidence="2"/>
<keyword evidence="6" id="KW-0238">DNA-binding</keyword>
<evidence type="ECO:0000313" key="11">
    <source>
        <dbReference type="EMBL" id="ETS75591.1"/>
    </source>
</evidence>
<dbReference type="OrthoDB" id="5376140at2759"/>
<keyword evidence="4 8" id="KW-0808">Transferase</keyword>
<dbReference type="HOGENOM" id="CLU_003836_2_0_1"/>
<dbReference type="Proteomes" id="UP000030651">
    <property type="component" value="Unassembled WGS sequence"/>
</dbReference>
<dbReference type="GeneID" id="19277548"/>
<dbReference type="InterPro" id="IPR050390">
    <property type="entry name" value="C5-Methyltransferase"/>
</dbReference>
<feature type="region of interest" description="Disordered" evidence="9">
    <location>
        <begin position="1"/>
        <end position="20"/>
    </location>
</feature>
<dbReference type="eggNOG" id="ENOG502R6QN">
    <property type="taxonomic scope" value="Eukaryota"/>
</dbReference>
<evidence type="ECO:0000313" key="12">
    <source>
        <dbReference type="Proteomes" id="UP000030651"/>
    </source>
</evidence>
<dbReference type="RefSeq" id="XP_007839307.1">
    <property type="nucleotide sequence ID" value="XM_007841116.1"/>
</dbReference>
<dbReference type="PANTHER" id="PTHR10629:SF54">
    <property type="entry name" value="DNA METHYLTRANSFERASE DIM-2"/>
    <property type="match status" value="1"/>
</dbReference>
<gene>
    <name evidence="11" type="ORF">PFICI_12535</name>
</gene>
<evidence type="ECO:0000256" key="8">
    <source>
        <dbReference type="PROSITE-ProRule" id="PRU01016"/>
    </source>
</evidence>
<dbReference type="Gene3D" id="3.40.50.150">
    <property type="entry name" value="Vaccinia Virus protein VP39"/>
    <property type="match status" value="1"/>
</dbReference>
<dbReference type="Pfam" id="PF00145">
    <property type="entry name" value="DNA_methylase"/>
    <property type="match status" value="1"/>
</dbReference>
<evidence type="ECO:0000256" key="5">
    <source>
        <dbReference type="ARBA" id="ARBA00022691"/>
    </source>
</evidence>
<proteinExistence type="inferred from homology"/>
<dbReference type="Pfam" id="PF25423">
    <property type="entry name" value="DUF7893"/>
    <property type="match status" value="1"/>
</dbReference>
<evidence type="ECO:0000256" key="1">
    <source>
        <dbReference type="ARBA" id="ARBA00004123"/>
    </source>
</evidence>
<dbReference type="Gene3D" id="3.90.120.10">
    <property type="entry name" value="DNA Methylase, subunit A, domain 2"/>
    <property type="match status" value="1"/>
</dbReference>
<feature type="domain" description="BAH" evidence="10">
    <location>
        <begin position="593"/>
        <end position="710"/>
    </location>
</feature>
<comment type="subcellular location">
    <subcellularLocation>
        <location evidence="1">Nucleus</location>
    </subcellularLocation>
</comment>
<dbReference type="InterPro" id="IPR043151">
    <property type="entry name" value="BAH_sf"/>
</dbReference>
<dbReference type="InterPro" id="IPR029063">
    <property type="entry name" value="SAM-dependent_MTases_sf"/>
</dbReference>
<dbReference type="GO" id="GO:0032259">
    <property type="term" value="P:methylation"/>
    <property type="evidence" value="ECO:0007669"/>
    <property type="project" value="UniProtKB-KW"/>
</dbReference>
<dbReference type="PROSITE" id="PS51038">
    <property type="entry name" value="BAH"/>
    <property type="match status" value="1"/>
</dbReference>
<dbReference type="OMA" id="TFDVIWY"/>
<name>W3WRY8_PESFW</name>
<dbReference type="GO" id="GO:0003886">
    <property type="term" value="F:DNA (cytosine-5-)-methyltransferase activity"/>
    <property type="evidence" value="ECO:0007669"/>
    <property type="project" value="UniProtKB-EC"/>
</dbReference>
<dbReference type="SUPFAM" id="SSF53335">
    <property type="entry name" value="S-adenosyl-L-methionine-dependent methyltransferases"/>
    <property type="match status" value="1"/>
</dbReference>
<dbReference type="GO" id="GO:0003677">
    <property type="term" value="F:DNA binding"/>
    <property type="evidence" value="ECO:0007669"/>
    <property type="project" value="UniProtKB-KW"/>
</dbReference>
<dbReference type="PROSITE" id="PS51679">
    <property type="entry name" value="SAM_MT_C5"/>
    <property type="match status" value="1"/>
</dbReference>
<dbReference type="InterPro" id="IPR057215">
    <property type="entry name" value="DUF7893"/>
</dbReference>
<dbReference type="KEGG" id="pfy:PFICI_12535"/>
<dbReference type="AlphaFoldDB" id="W3WRY8"/>